<proteinExistence type="predicted"/>
<organism evidence="1 2">
    <name type="scientific">Rubritalea tangerina</name>
    <dbReference type="NCBI Taxonomy" id="430798"/>
    <lineage>
        <taxon>Bacteria</taxon>
        <taxon>Pseudomonadati</taxon>
        <taxon>Verrucomicrobiota</taxon>
        <taxon>Verrucomicrobiia</taxon>
        <taxon>Verrucomicrobiales</taxon>
        <taxon>Rubritaleaceae</taxon>
        <taxon>Rubritalea</taxon>
    </lineage>
</organism>
<dbReference type="EMBL" id="JBHUJB010000013">
    <property type="protein sequence ID" value="MFD2157803.1"/>
    <property type="molecule type" value="Genomic_DNA"/>
</dbReference>
<name>A0ABW4Z772_9BACT</name>
<evidence type="ECO:0000313" key="1">
    <source>
        <dbReference type="EMBL" id="MFD2157803.1"/>
    </source>
</evidence>
<evidence type="ECO:0000313" key="2">
    <source>
        <dbReference type="Proteomes" id="UP001597389"/>
    </source>
</evidence>
<protein>
    <submittedName>
        <fullName evidence="1">Uncharacterized protein</fullName>
    </submittedName>
</protein>
<dbReference type="Proteomes" id="UP001597389">
    <property type="component" value="Unassembled WGS sequence"/>
</dbReference>
<reference evidence="2" key="1">
    <citation type="journal article" date="2019" name="Int. J. Syst. Evol. Microbiol.">
        <title>The Global Catalogue of Microorganisms (GCM) 10K type strain sequencing project: providing services to taxonomists for standard genome sequencing and annotation.</title>
        <authorList>
            <consortium name="The Broad Institute Genomics Platform"/>
            <consortium name="The Broad Institute Genome Sequencing Center for Infectious Disease"/>
            <person name="Wu L."/>
            <person name="Ma J."/>
        </authorList>
    </citation>
    <scope>NUCLEOTIDE SEQUENCE [LARGE SCALE GENOMIC DNA]</scope>
    <source>
        <strain evidence="2">CCUG 57942</strain>
    </source>
</reference>
<dbReference type="RefSeq" id="WP_377089045.1">
    <property type="nucleotide sequence ID" value="NZ_JBHSJL010000014.1"/>
</dbReference>
<keyword evidence="2" id="KW-1185">Reference proteome</keyword>
<comment type="caution">
    <text evidence="1">The sequence shown here is derived from an EMBL/GenBank/DDBJ whole genome shotgun (WGS) entry which is preliminary data.</text>
</comment>
<accession>A0ABW4Z772</accession>
<sequence length="55" mass="5971">MSGLRTTVVMKDGMKLDETKLKEAFNKGPVSFVSLEEKDQPVPKAAYVLMVKGAG</sequence>
<gene>
    <name evidence="1" type="ORF">ACFSW8_02700</name>
</gene>